<keyword evidence="5" id="KW-0238">DNA-binding</keyword>
<keyword evidence="4" id="KW-0805">Transcription regulation</keyword>
<dbReference type="InterPro" id="IPR000847">
    <property type="entry name" value="LysR_HTH_N"/>
</dbReference>
<keyword evidence="2" id="KW-0536">Nodulation</keyword>
<dbReference type="InterPro" id="IPR036388">
    <property type="entry name" value="WH-like_DNA-bd_sf"/>
</dbReference>
<gene>
    <name evidence="9" type="ORF">E6C51_08115</name>
</gene>
<dbReference type="Gene3D" id="1.10.10.10">
    <property type="entry name" value="Winged helix-like DNA-binding domain superfamily/Winged helix DNA-binding domain"/>
    <property type="match status" value="1"/>
</dbReference>
<comment type="similarity">
    <text evidence="1">Belongs to the LysR transcriptional regulatory family.</text>
</comment>
<feature type="domain" description="HTH lysR-type" evidence="8">
    <location>
        <begin position="11"/>
        <end position="68"/>
    </location>
</feature>
<accession>A0A4S3ZY70</accession>
<dbReference type="PANTHER" id="PTHR30118:SF6">
    <property type="entry name" value="HTH-TYPE TRANSCRIPTIONAL REGULATOR LEUO"/>
    <property type="match status" value="1"/>
</dbReference>
<dbReference type="SUPFAM" id="SSF53850">
    <property type="entry name" value="Periplasmic binding protein-like II"/>
    <property type="match status" value="1"/>
</dbReference>
<dbReference type="Pfam" id="PF00126">
    <property type="entry name" value="HTH_1"/>
    <property type="match status" value="1"/>
</dbReference>
<dbReference type="AlphaFoldDB" id="A0A4S3ZY70"/>
<dbReference type="PROSITE" id="PS50931">
    <property type="entry name" value="HTH_LYSR"/>
    <property type="match status" value="1"/>
</dbReference>
<keyword evidence="6" id="KW-0010">Activator</keyword>
<sequence>MGGRSMRYKKLDMNLLAALDVLLRTKSVSQAADELFITQSAMSNALGRLRSFFSDPLLVQVGRQMELSPLAQSLSDPLRDIIMRIDGSIIVSPSFAPIESDREFTIVLSDYSLTVLGGELSRRIMEDAPGVRLNLRPQMASPEKLLERGDIDLLVVPASIAVDNHTREHLFEDKLVVLASADYPGPDIMDRQSFIDAPMVVMEPFFGQDSFAVLAMRAAGIEPRKAISTYAFSSMANLLKGTNRIALIQERLARLAMAEGGFRIMAPPIAVPPLEQTLRWHRHRSRDPGLIWLRKLVKECAAVERLHS</sequence>
<dbReference type="GO" id="GO:0003700">
    <property type="term" value="F:DNA-binding transcription factor activity"/>
    <property type="evidence" value="ECO:0007669"/>
    <property type="project" value="InterPro"/>
</dbReference>
<evidence type="ECO:0000313" key="9">
    <source>
        <dbReference type="EMBL" id="THF50804.1"/>
    </source>
</evidence>
<dbReference type="PANTHER" id="PTHR30118">
    <property type="entry name" value="HTH-TYPE TRANSCRIPTIONAL REGULATOR LEUO-RELATED"/>
    <property type="match status" value="1"/>
</dbReference>
<evidence type="ECO:0000256" key="7">
    <source>
        <dbReference type="ARBA" id="ARBA00023163"/>
    </source>
</evidence>
<dbReference type="Proteomes" id="UP000310754">
    <property type="component" value="Unassembled WGS sequence"/>
</dbReference>
<proteinExistence type="inferred from homology"/>
<keyword evidence="7" id="KW-0804">Transcription</keyword>
<keyword evidence="10" id="KW-1185">Reference proteome</keyword>
<dbReference type="SUPFAM" id="SSF46785">
    <property type="entry name" value="Winged helix' DNA-binding domain"/>
    <property type="match status" value="1"/>
</dbReference>
<dbReference type="InterPro" id="IPR005119">
    <property type="entry name" value="LysR_subst-bd"/>
</dbReference>
<dbReference type="InterPro" id="IPR050389">
    <property type="entry name" value="LysR-type_TF"/>
</dbReference>
<evidence type="ECO:0000256" key="6">
    <source>
        <dbReference type="ARBA" id="ARBA00023159"/>
    </source>
</evidence>
<evidence type="ECO:0000256" key="2">
    <source>
        <dbReference type="ARBA" id="ARBA00022458"/>
    </source>
</evidence>
<keyword evidence="3" id="KW-0678">Repressor</keyword>
<evidence type="ECO:0000256" key="3">
    <source>
        <dbReference type="ARBA" id="ARBA00022491"/>
    </source>
</evidence>
<evidence type="ECO:0000313" key="10">
    <source>
        <dbReference type="Proteomes" id="UP000310754"/>
    </source>
</evidence>
<organism evidence="9 10">
    <name type="scientific">Allorhizobium terrae</name>
    <dbReference type="NCBI Taxonomy" id="1848972"/>
    <lineage>
        <taxon>Bacteria</taxon>
        <taxon>Pseudomonadati</taxon>
        <taxon>Pseudomonadota</taxon>
        <taxon>Alphaproteobacteria</taxon>
        <taxon>Hyphomicrobiales</taxon>
        <taxon>Rhizobiaceae</taxon>
        <taxon>Rhizobium/Agrobacterium group</taxon>
        <taxon>Allorhizobium</taxon>
    </lineage>
</organism>
<evidence type="ECO:0000259" key="8">
    <source>
        <dbReference type="PROSITE" id="PS50931"/>
    </source>
</evidence>
<name>A0A4S3ZY70_9HYPH</name>
<comment type="caution">
    <text evidence="9">The sequence shown here is derived from an EMBL/GenBank/DDBJ whole genome shotgun (WGS) entry which is preliminary data.</text>
</comment>
<reference evidence="9 10" key="1">
    <citation type="submission" date="2019-04" db="EMBL/GenBank/DDBJ databases">
        <title>Rhizobium terrae sp. nov., isolated from a paddy soil.</title>
        <authorList>
            <person name="Lin S.-Y."/>
            <person name="Hameed A."/>
            <person name="Huang H.-I."/>
            <person name="Young C.-C."/>
        </authorList>
    </citation>
    <scope>NUCLEOTIDE SEQUENCE [LARGE SCALE GENOMIC DNA]</scope>
    <source>
        <strain evidence="9 10">CC-HIH110</strain>
    </source>
</reference>
<dbReference type="Gene3D" id="3.40.190.10">
    <property type="entry name" value="Periplasmic binding protein-like II"/>
    <property type="match status" value="2"/>
</dbReference>
<protein>
    <submittedName>
        <fullName evidence="9">LysR family transcriptional regulator</fullName>
    </submittedName>
</protein>
<dbReference type="EMBL" id="SSOA01000003">
    <property type="protein sequence ID" value="THF50804.1"/>
    <property type="molecule type" value="Genomic_DNA"/>
</dbReference>
<evidence type="ECO:0000256" key="4">
    <source>
        <dbReference type="ARBA" id="ARBA00023015"/>
    </source>
</evidence>
<dbReference type="GO" id="GO:0003677">
    <property type="term" value="F:DNA binding"/>
    <property type="evidence" value="ECO:0007669"/>
    <property type="project" value="UniProtKB-KW"/>
</dbReference>
<evidence type="ECO:0000256" key="1">
    <source>
        <dbReference type="ARBA" id="ARBA00009437"/>
    </source>
</evidence>
<dbReference type="Pfam" id="PF03466">
    <property type="entry name" value="LysR_substrate"/>
    <property type="match status" value="1"/>
</dbReference>
<evidence type="ECO:0000256" key="5">
    <source>
        <dbReference type="ARBA" id="ARBA00023125"/>
    </source>
</evidence>
<dbReference type="InterPro" id="IPR036390">
    <property type="entry name" value="WH_DNA-bd_sf"/>
</dbReference>